<gene>
    <name evidence="8" type="ORF">SAMN02745121_02211</name>
</gene>
<evidence type="ECO:0000259" key="6">
    <source>
        <dbReference type="Pfam" id="PF00675"/>
    </source>
</evidence>
<feature type="compositionally biased region" description="Pro residues" evidence="4">
    <location>
        <begin position="39"/>
        <end position="55"/>
    </location>
</feature>
<dbReference type="Proteomes" id="UP000199400">
    <property type="component" value="Unassembled WGS sequence"/>
</dbReference>
<dbReference type="InterPro" id="IPR011249">
    <property type="entry name" value="Metalloenz_LuxS/M16"/>
</dbReference>
<dbReference type="EMBL" id="FOMX01000006">
    <property type="protein sequence ID" value="SFD92166.1"/>
    <property type="molecule type" value="Genomic_DNA"/>
</dbReference>
<evidence type="ECO:0000256" key="4">
    <source>
        <dbReference type="SAM" id="MobiDB-lite"/>
    </source>
</evidence>
<accession>A0A1I1WAF3</accession>
<dbReference type="GO" id="GO:0004222">
    <property type="term" value="F:metalloendopeptidase activity"/>
    <property type="evidence" value="ECO:0007669"/>
    <property type="project" value="InterPro"/>
</dbReference>
<feature type="region of interest" description="Disordered" evidence="4">
    <location>
        <begin position="25"/>
        <end position="55"/>
    </location>
</feature>
<dbReference type="RefSeq" id="WP_143140410.1">
    <property type="nucleotide sequence ID" value="NZ_FOMX01000006.1"/>
</dbReference>
<reference evidence="9" key="1">
    <citation type="submission" date="2016-10" db="EMBL/GenBank/DDBJ databases">
        <authorList>
            <person name="Varghese N."/>
            <person name="Submissions S."/>
        </authorList>
    </citation>
    <scope>NUCLEOTIDE SEQUENCE [LARGE SCALE GENOMIC DNA]</scope>
    <source>
        <strain evidence="9">ATCC 25963</strain>
    </source>
</reference>
<dbReference type="GO" id="GO:0006508">
    <property type="term" value="P:proteolysis"/>
    <property type="evidence" value="ECO:0007669"/>
    <property type="project" value="InterPro"/>
</dbReference>
<dbReference type="OrthoDB" id="9811314at2"/>
<comment type="cofactor">
    <cofactor evidence="1">
        <name>Zn(2+)</name>
        <dbReference type="ChEBI" id="CHEBI:29105"/>
    </cofactor>
</comment>
<dbReference type="InterPro" id="IPR050361">
    <property type="entry name" value="MPP/UQCRC_Complex"/>
</dbReference>
<proteinExistence type="inferred from homology"/>
<feature type="signal peptide" evidence="5">
    <location>
        <begin position="1"/>
        <end position="22"/>
    </location>
</feature>
<evidence type="ECO:0000256" key="3">
    <source>
        <dbReference type="RuleBase" id="RU004447"/>
    </source>
</evidence>
<dbReference type="Pfam" id="PF00675">
    <property type="entry name" value="Peptidase_M16"/>
    <property type="match status" value="1"/>
</dbReference>
<keyword evidence="9" id="KW-1185">Reference proteome</keyword>
<dbReference type="PANTHER" id="PTHR11851">
    <property type="entry name" value="METALLOPROTEASE"/>
    <property type="match status" value="1"/>
</dbReference>
<evidence type="ECO:0000256" key="1">
    <source>
        <dbReference type="ARBA" id="ARBA00001947"/>
    </source>
</evidence>
<dbReference type="InterPro" id="IPR011765">
    <property type="entry name" value="Pept_M16_N"/>
</dbReference>
<evidence type="ECO:0000256" key="5">
    <source>
        <dbReference type="SAM" id="SignalP"/>
    </source>
</evidence>
<evidence type="ECO:0000313" key="9">
    <source>
        <dbReference type="Proteomes" id="UP000199400"/>
    </source>
</evidence>
<dbReference type="AlphaFoldDB" id="A0A1I1WAF3"/>
<dbReference type="STRING" id="54.SAMN02745121_02211"/>
<comment type="similarity">
    <text evidence="2 3">Belongs to the peptidase M16 family.</text>
</comment>
<feature type="domain" description="Peptidase M16 N-terminal" evidence="6">
    <location>
        <begin position="97"/>
        <end position="140"/>
    </location>
</feature>
<sequence>MSTRLARLALALCLLACNAATAPPPRAAPAPSNMLEQTPPAPAPAPAPEPAPAPAVDPERAAILAGSALPEPLPVALPDDPLGVTIHRLSNGLTVYISTDRAAPRVTAWIAFRAGSRHDPPHSTGLAHYLEHMMFKGTARLGTLDGEAEAPHVAAVAELYDRLAATADPAGRAAILADIDRATQACAALAIPNEVDRLYAQLGVTDLNAFTSDDMTVYSADVPSSRLATWAEIEAERLRQPVFRLFYPELEAVYEEKNMSLDAPDDRVDEAMRLALFPGHPYGTQPTIGSAEHLKTPAYGEMVAYHRRNYLPNNAAILLSGDVDPTVLPALERAFAEWQPAPLAPPAPGDLAGPRGRVVREIVADGEQSVTLAFRTVPIGHPDEPALRALERVLGDEVGGLVATRLLLPQRLPDAEVFGALMNEGGYLALTGVARDGQSLAEVERLLREVLGAARDGAIGQDDLDAAVLHATIDEQNDLENGERRVEQMLEAYTSGRPWPEHARRLAALKALTPADLTRVARTYFGDDVVVVQRRRGRFAPPEIPKPQITPVAIDPTRQSSYARDVLARPVEDPPAEHLRPGHDYVRSDMSCGPLIAARNHRSELFNLVLRYDLGTRRRPLLGLAADLLTRSGVKDGDATLSAAALQRRLYALGTEIDVDVDADRTEITVSGIDRNMDASLALLDAWLAGPVFTDAVLSGLVANTLSGRRDEEDDPDDLAAALRDYAAFGDASPVLTRPSDRQLRRVKGPELVAELRALRDAAHVTLYFGPRTDEAAAAALPLGAGKPVDPPPPLRYRSVAAPTIFFLHKDVAQARIDIVLPRPPQPAGERPRAELLGHVLGGDMSGMAFQEIREARGLAYHAGAHLDLGDRLGDDAALIGSLGTQCDKAGGALGLMLDLLRRTELAPDRVTAARLALLREYASERITPRSRPGWVQSWLDLGHPGDPRLAAAQTIRTVELADLQAYLAEFAGSPPIVSVLGDRRRVDLDRLRALGEVQVVTPAALFPYAR</sequence>
<name>A0A1I1WAF3_9BACT</name>
<protein>
    <submittedName>
        <fullName evidence="8">Predicted Zn-dependent peptidase</fullName>
    </submittedName>
</protein>
<dbReference type="Gene3D" id="3.30.830.10">
    <property type="entry name" value="Metalloenzyme, LuxS/M16 peptidase-like"/>
    <property type="match status" value="4"/>
</dbReference>
<dbReference type="PROSITE" id="PS00143">
    <property type="entry name" value="INSULINASE"/>
    <property type="match status" value="1"/>
</dbReference>
<dbReference type="InterPro" id="IPR007863">
    <property type="entry name" value="Peptidase_M16_C"/>
</dbReference>
<feature type="domain" description="Peptidase M16 C-terminal" evidence="7">
    <location>
        <begin position="301"/>
        <end position="467"/>
    </location>
</feature>
<feature type="domain" description="Peptidase M16 C-terminal" evidence="7">
    <location>
        <begin position="787"/>
        <end position="903"/>
    </location>
</feature>
<dbReference type="Pfam" id="PF05193">
    <property type="entry name" value="Peptidase_M16_C"/>
    <property type="match status" value="2"/>
</dbReference>
<keyword evidence="5" id="KW-0732">Signal</keyword>
<dbReference type="GO" id="GO:0046872">
    <property type="term" value="F:metal ion binding"/>
    <property type="evidence" value="ECO:0007669"/>
    <property type="project" value="InterPro"/>
</dbReference>
<evidence type="ECO:0000256" key="2">
    <source>
        <dbReference type="ARBA" id="ARBA00007261"/>
    </source>
</evidence>
<feature type="chain" id="PRO_5011732993" evidence="5">
    <location>
        <begin position="23"/>
        <end position="1011"/>
    </location>
</feature>
<organism evidence="8 9">
    <name type="scientific">Nannocystis exedens</name>
    <dbReference type="NCBI Taxonomy" id="54"/>
    <lineage>
        <taxon>Bacteria</taxon>
        <taxon>Pseudomonadati</taxon>
        <taxon>Myxococcota</taxon>
        <taxon>Polyangia</taxon>
        <taxon>Nannocystales</taxon>
        <taxon>Nannocystaceae</taxon>
        <taxon>Nannocystis</taxon>
    </lineage>
</organism>
<dbReference type="PANTHER" id="PTHR11851:SF49">
    <property type="entry name" value="MITOCHONDRIAL-PROCESSING PEPTIDASE SUBUNIT ALPHA"/>
    <property type="match status" value="1"/>
</dbReference>
<evidence type="ECO:0000313" key="8">
    <source>
        <dbReference type="EMBL" id="SFD92166.1"/>
    </source>
</evidence>
<evidence type="ECO:0000259" key="7">
    <source>
        <dbReference type="Pfam" id="PF05193"/>
    </source>
</evidence>
<dbReference type="InterPro" id="IPR001431">
    <property type="entry name" value="Pept_M16_Zn_BS"/>
</dbReference>
<dbReference type="SUPFAM" id="SSF63411">
    <property type="entry name" value="LuxS/MPP-like metallohydrolase"/>
    <property type="match status" value="4"/>
</dbReference>